<dbReference type="PANTHER" id="PTHR30572">
    <property type="entry name" value="MEMBRANE COMPONENT OF TRANSPORTER-RELATED"/>
    <property type="match status" value="1"/>
</dbReference>
<evidence type="ECO:0000313" key="10">
    <source>
        <dbReference type="Proteomes" id="UP000006346"/>
    </source>
</evidence>
<evidence type="ECO:0000256" key="7">
    <source>
        <dbReference type="SAM" id="Phobius"/>
    </source>
</evidence>
<keyword evidence="4 7" id="KW-1133">Transmembrane helix</keyword>
<feature type="region of interest" description="Disordered" evidence="6">
    <location>
        <begin position="118"/>
        <end position="150"/>
    </location>
</feature>
<accession>G7W8P4</accession>
<evidence type="ECO:0000256" key="6">
    <source>
        <dbReference type="SAM" id="MobiDB-lite"/>
    </source>
</evidence>
<keyword evidence="10" id="KW-1185">Reference proteome</keyword>
<dbReference type="EMBL" id="CP003108">
    <property type="protein sequence ID" value="AET67471.1"/>
    <property type="molecule type" value="Genomic_DNA"/>
</dbReference>
<dbReference type="GO" id="GO:0005886">
    <property type="term" value="C:plasma membrane"/>
    <property type="evidence" value="ECO:0007669"/>
    <property type="project" value="UniProtKB-SubCell"/>
</dbReference>
<dbReference type="OrthoDB" id="9812886at2"/>
<dbReference type="AlphaFoldDB" id="G7W8P4"/>
<reference evidence="10" key="1">
    <citation type="submission" date="2011-11" db="EMBL/GenBank/DDBJ databases">
        <title>Complete sequence of Desulfosporosinus orientis DSM 765.</title>
        <authorList>
            <person name="Lucas S."/>
            <person name="Han J."/>
            <person name="Lapidus A."/>
            <person name="Cheng J.-F."/>
            <person name="Goodwin L."/>
            <person name="Pitluck S."/>
            <person name="Peters L."/>
            <person name="Ovchinnikova G."/>
            <person name="Teshima H."/>
            <person name="Detter J.C."/>
            <person name="Han C."/>
            <person name="Tapia R."/>
            <person name="Land M."/>
            <person name="Hauser L."/>
            <person name="Kyrpides N."/>
            <person name="Ivanova N."/>
            <person name="Pagani I."/>
            <person name="Pester M."/>
            <person name="Spring S."/>
            <person name="Ollivier B."/>
            <person name="Rattei T."/>
            <person name="Klenk H.-P."/>
            <person name="Wagner M."/>
            <person name="Loy A."/>
            <person name="Woyke T."/>
        </authorList>
    </citation>
    <scope>NUCLEOTIDE SEQUENCE [LARGE SCALE GENOMIC DNA]</scope>
    <source>
        <strain evidence="10">ATCC 19365 / DSM 765 / NCIMB 8382 / VKM B-1628</strain>
    </source>
</reference>
<dbReference type="InterPro" id="IPR050250">
    <property type="entry name" value="Macrolide_Exporter_MacB"/>
</dbReference>
<gene>
    <name evidence="9" type="ordered locus">Desor_1836</name>
</gene>
<feature type="transmembrane region" description="Helical" evidence="7">
    <location>
        <begin position="372"/>
        <end position="398"/>
    </location>
</feature>
<keyword evidence="2" id="KW-1003">Cell membrane</keyword>
<keyword evidence="5 7" id="KW-0472">Membrane</keyword>
<dbReference type="PATRIC" id="fig|768706.3.peg.1848"/>
<dbReference type="eggNOG" id="COG0577">
    <property type="taxonomic scope" value="Bacteria"/>
</dbReference>
<dbReference type="RefSeq" id="WP_014184288.1">
    <property type="nucleotide sequence ID" value="NC_016584.1"/>
</dbReference>
<organism evidence="9 10">
    <name type="scientific">Desulfosporosinus orientis (strain ATCC 19365 / DSM 765 / NCIMB 8382 / VKM B-1628 / Singapore I)</name>
    <name type="common">Desulfotomaculum orientis</name>
    <dbReference type="NCBI Taxonomy" id="768706"/>
    <lineage>
        <taxon>Bacteria</taxon>
        <taxon>Bacillati</taxon>
        <taxon>Bacillota</taxon>
        <taxon>Clostridia</taxon>
        <taxon>Eubacteriales</taxon>
        <taxon>Desulfitobacteriaceae</taxon>
        <taxon>Desulfosporosinus</taxon>
    </lineage>
</organism>
<dbReference type="HOGENOM" id="CLU_039499_1_2_9"/>
<evidence type="ECO:0000256" key="1">
    <source>
        <dbReference type="ARBA" id="ARBA00004651"/>
    </source>
</evidence>
<evidence type="ECO:0000259" key="8">
    <source>
        <dbReference type="Pfam" id="PF02687"/>
    </source>
</evidence>
<dbReference type="STRING" id="768706.Desor_1836"/>
<dbReference type="Proteomes" id="UP000006346">
    <property type="component" value="Chromosome"/>
</dbReference>
<evidence type="ECO:0000256" key="4">
    <source>
        <dbReference type="ARBA" id="ARBA00022989"/>
    </source>
</evidence>
<feature type="domain" description="ABC3 transporter permease C-terminal" evidence="8">
    <location>
        <begin position="331"/>
        <end position="402"/>
    </location>
</feature>
<dbReference type="PROSITE" id="PS51257">
    <property type="entry name" value="PROKAR_LIPOPROTEIN"/>
    <property type="match status" value="1"/>
</dbReference>
<dbReference type="InterPro" id="IPR003838">
    <property type="entry name" value="ABC3_permease_C"/>
</dbReference>
<feature type="transmembrane region" description="Helical" evidence="7">
    <location>
        <begin position="328"/>
        <end position="351"/>
    </location>
</feature>
<feature type="transmembrane region" description="Helical" evidence="7">
    <location>
        <begin position="20"/>
        <end position="38"/>
    </location>
</feature>
<proteinExistence type="predicted"/>
<evidence type="ECO:0000256" key="2">
    <source>
        <dbReference type="ARBA" id="ARBA00022475"/>
    </source>
</evidence>
<protein>
    <submittedName>
        <fullName evidence="9">ABC-type antimicrobial peptide transport system, permease component</fullName>
    </submittedName>
</protein>
<dbReference type="KEGG" id="dor:Desor_1836"/>
<sequence length="504" mass="53044">MYILKNALKSIVRSKGRNVLIGIIVLVIAVASCVALSIRNSANEIVNNQKASFDITATIGLDRNALRQQASSSGTNMQDITLPDALTLTELKNYADSAYVKSLSYSLTASMDSSDITAMSNNPTSSSSTSGSSGTAARSRAGMPDMGNFVNRSQGDFRITGYGSTETITNFVNGTYKITSGSMFSDSDTANDAVISDELAQANNLTVGSKFTLTNPNDSTQADEFTVTGIYTDTSSSDGSQMNLFSNSANQIITNYTALNNIVTASQANDDTKLNSQLTSSFSLKSADDVDAFKAELTAKGLNSDYTVSTNLNSFTQSVTPLNNLSHFATIFLVLVLVIGAIVLVVLNIINIRERKYEVGVLRAIGMKKGKVALQFIAELFMVTFLALGVGAGVGAAASVPTANYMLQNEISSLQSQQSQVQQNFGRSGSGFSAGQAGGGRGGIGGFFGTSQNANYITQINAVINGQVLGEIAGIGILLVLLSSGMSLVFISRYEPLKILSSLS</sequence>
<dbReference type="GO" id="GO:0022857">
    <property type="term" value="F:transmembrane transporter activity"/>
    <property type="evidence" value="ECO:0007669"/>
    <property type="project" value="TreeGrafter"/>
</dbReference>
<feature type="transmembrane region" description="Helical" evidence="7">
    <location>
        <begin position="472"/>
        <end position="491"/>
    </location>
</feature>
<dbReference type="PANTHER" id="PTHR30572:SF9">
    <property type="entry name" value="ABC TRANSPORTER PERMEASE PROTEIN"/>
    <property type="match status" value="1"/>
</dbReference>
<dbReference type="Pfam" id="PF02687">
    <property type="entry name" value="FtsX"/>
    <property type="match status" value="1"/>
</dbReference>
<reference evidence="9 10" key="2">
    <citation type="journal article" date="2012" name="J. Bacteriol.">
        <title>Complete genome sequences of Desulfosporosinus orientis DSM765T, Desulfosporosinus youngiae DSM17734T, Desulfosporosinus meridiei DSM13257T, and Desulfosporosinus acidiphilus DSM22704T.</title>
        <authorList>
            <person name="Pester M."/>
            <person name="Brambilla E."/>
            <person name="Alazard D."/>
            <person name="Rattei T."/>
            <person name="Weinmaier T."/>
            <person name="Han J."/>
            <person name="Lucas S."/>
            <person name="Lapidus A."/>
            <person name="Cheng J.F."/>
            <person name="Goodwin L."/>
            <person name="Pitluck S."/>
            <person name="Peters L."/>
            <person name="Ovchinnikova G."/>
            <person name="Teshima H."/>
            <person name="Detter J.C."/>
            <person name="Han C.S."/>
            <person name="Tapia R."/>
            <person name="Land M.L."/>
            <person name="Hauser L."/>
            <person name="Kyrpides N.C."/>
            <person name="Ivanova N.N."/>
            <person name="Pagani I."/>
            <person name="Huntmann M."/>
            <person name="Wei C.L."/>
            <person name="Davenport K.W."/>
            <person name="Daligault H."/>
            <person name="Chain P.S."/>
            <person name="Chen A."/>
            <person name="Mavromatis K."/>
            <person name="Markowitz V."/>
            <person name="Szeto E."/>
            <person name="Mikhailova N."/>
            <person name="Pati A."/>
            <person name="Wagner M."/>
            <person name="Woyke T."/>
            <person name="Ollivier B."/>
            <person name="Klenk H.P."/>
            <person name="Spring S."/>
            <person name="Loy A."/>
        </authorList>
    </citation>
    <scope>NUCLEOTIDE SEQUENCE [LARGE SCALE GENOMIC DNA]</scope>
    <source>
        <strain evidence="10">ATCC 19365 / DSM 765 / NCIMB 8382 / VKM B-1628</strain>
    </source>
</reference>
<comment type="subcellular location">
    <subcellularLocation>
        <location evidence="1">Cell membrane</location>
        <topology evidence="1">Multi-pass membrane protein</topology>
    </subcellularLocation>
</comment>
<feature type="compositionally biased region" description="Low complexity" evidence="6">
    <location>
        <begin position="124"/>
        <end position="142"/>
    </location>
</feature>
<keyword evidence="3 7" id="KW-0812">Transmembrane</keyword>
<evidence type="ECO:0000256" key="3">
    <source>
        <dbReference type="ARBA" id="ARBA00022692"/>
    </source>
</evidence>
<evidence type="ECO:0000313" key="9">
    <source>
        <dbReference type="EMBL" id="AET67471.1"/>
    </source>
</evidence>
<evidence type="ECO:0000256" key="5">
    <source>
        <dbReference type="ARBA" id="ARBA00023136"/>
    </source>
</evidence>
<name>G7W8P4_DESOD</name>